<keyword evidence="2" id="KW-1133">Transmembrane helix</keyword>
<reference evidence="4 5" key="1">
    <citation type="submission" date="2021-06" db="EMBL/GenBank/DDBJ databases">
        <title>A haploid diamondback moth (Plutella xylostella L.) genome assembly resolves 31 chromosomes and identifies a diamide resistance mutation.</title>
        <authorList>
            <person name="Ward C.M."/>
            <person name="Perry K.D."/>
            <person name="Baker G."/>
            <person name="Powis K."/>
            <person name="Heckel D.G."/>
            <person name="Baxter S.W."/>
        </authorList>
    </citation>
    <scope>NUCLEOTIDE SEQUENCE [LARGE SCALE GENOMIC DNA]</scope>
    <source>
        <strain evidence="4 5">LV</strain>
        <tissue evidence="4">Single pupa</tissue>
    </source>
</reference>
<keyword evidence="5" id="KW-1185">Reference proteome</keyword>
<organism evidence="4 5">
    <name type="scientific">Plutella xylostella</name>
    <name type="common">Diamondback moth</name>
    <name type="synonym">Plutella maculipennis</name>
    <dbReference type="NCBI Taxonomy" id="51655"/>
    <lineage>
        <taxon>Eukaryota</taxon>
        <taxon>Metazoa</taxon>
        <taxon>Ecdysozoa</taxon>
        <taxon>Arthropoda</taxon>
        <taxon>Hexapoda</taxon>
        <taxon>Insecta</taxon>
        <taxon>Pterygota</taxon>
        <taxon>Neoptera</taxon>
        <taxon>Endopterygota</taxon>
        <taxon>Lepidoptera</taxon>
        <taxon>Glossata</taxon>
        <taxon>Ditrysia</taxon>
        <taxon>Yponomeutoidea</taxon>
        <taxon>Plutellidae</taxon>
        <taxon>Plutella</taxon>
    </lineage>
</organism>
<evidence type="ECO:0000256" key="3">
    <source>
        <dbReference type="SAM" id="SignalP"/>
    </source>
</evidence>
<protein>
    <submittedName>
        <fullName evidence="4">Uncharacterized protein</fullName>
    </submittedName>
</protein>
<evidence type="ECO:0000256" key="1">
    <source>
        <dbReference type="SAM" id="MobiDB-lite"/>
    </source>
</evidence>
<keyword evidence="2" id="KW-0812">Transmembrane</keyword>
<keyword evidence="2" id="KW-0472">Membrane</keyword>
<evidence type="ECO:0000313" key="5">
    <source>
        <dbReference type="Proteomes" id="UP000823941"/>
    </source>
</evidence>
<dbReference type="Proteomes" id="UP000823941">
    <property type="component" value="Chromosome 19"/>
</dbReference>
<evidence type="ECO:0000256" key="2">
    <source>
        <dbReference type="SAM" id="Phobius"/>
    </source>
</evidence>
<gene>
    <name evidence="4" type="ORF">JYU34_014832</name>
</gene>
<evidence type="ECO:0000313" key="4">
    <source>
        <dbReference type="EMBL" id="KAG7301803.1"/>
    </source>
</evidence>
<keyword evidence="3" id="KW-0732">Signal</keyword>
<feature type="signal peptide" evidence="3">
    <location>
        <begin position="1"/>
        <end position="26"/>
    </location>
</feature>
<feature type="region of interest" description="Disordered" evidence="1">
    <location>
        <begin position="139"/>
        <end position="160"/>
    </location>
</feature>
<comment type="caution">
    <text evidence="4">The sequence shown here is derived from an EMBL/GenBank/DDBJ whole genome shotgun (WGS) entry which is preliminary data.</text>
</comment>
<feature type="transmembrane region" description="Helical" evidence="2">
    <location>
        <begin position="54"/>
        <end position="74"/>
    </location>
</feature>
<proteinExistence type="predicted"/>
<accession>A0ABQ7QA92</accession>
<dbReference type="EMBL" id="JAHIBW010000019">
    <property type="protein sequence ID" value="KAG7301803.1"/>
    <property type="molecule type" value="Genomic_DNA"/>
</dbReference>
<name>A0ABQ7QA92_PLUXY</name>
<feature type="chain" id="PRO_5046851248" evidence="3">
    <location>
        <begin position="27"/>
        <end position="175"/>
    </location>
</feature>
<sequence>MALSCCSSSAVAALGLLALLLLPGPALFPGSEPAPPPPPPPAAARLLHYCPPLDLALSGTLALCGLLTYLAEWVQRKLMERRIMKLNSYLQSSVEKLRAWDAQQEQLESSVRLAQEAATEYNLLLYLLLRQHRAGDPRAMDHRATDHRATDHRATDHRKEHKLEHLYSRDHRIDA</sequence>